<dbReference type="EMBL" id="CABD030015559">
    <property type="status" value="NOT_ANNOTATED_CDS"/>
    <property type="molecule type" value="Genomic_DNA"/>
</dbReference>
<dbReference type="InterPro" id="IPR040370">
    <property type="entry name" value="CCDC74A/CCDC74B/CCDC92"/>
</dbReference>
<dbReference type="InParanoid" id="A0A2I2Z7M2"/>
<reference evidence="5" key="1">
    <citation type="submission" date="2011-05" db="EMBL/GenBank/DDBJ databases">
        <title>Insights into the evolution of the great apes provided by the gorilla genome.</title>
        <authorList>
            <person name="Scally A."/>
        </authorList>
    </citation>
    <scope>NUCLEOTIDE SEQUENCE [LARGE SCALE GENOMIC DNA]</scope>
</reference>
<dbReference type="Pfam" id="PF14916">
    <property type="entry name" value="CCDC92"/>
    <property type="match status" value="1"/>
</dbReference>
<dbReference type="FunCoup" id="A0A2I2Z7M2">
    <property type="interactions" value="18"/>
</dbReference>
<protein>
    <recommendedName>
        <fullName evidence="3">CCDC92/74 N-terminal domain-containing protein</fullName>
    </recommendedName>
</protein>
<dbReference type="Proteomes" id="UP000001519">
    <property type="component" value="Chromosome 2B"/>
</dbReference>
<name>A0A2I2Z7M2_GORGO</name>
<feature type="compositionally biased region" description="Polar residues" evidence="2">
    <location>
        <begin position="28"/>
        <end position="39"/>
    </location>
</feature>
<dbReference type="Bgee" id="ENSGGOG00000013262">
    <property type="expression patterns" value="Expressed in testis and 4 other cell types or tissues"/>
</dbReference>
<gene>
    <name evidence="4" type="primary">LOC101131416</name>
</gene>
<feature type="region of interest" description="Disordered" evidence="2">
    <location>
        <begin position="1"/>
        <end position="48"/>
    </location>
</feature>
<evidence type="ECO:0000256" key="1">
    <source>
        <dbReference type="ARBA" id="ARBA00023054"/>
    </source>
</evidence>
<accession>A0A2I2Z7M2</accession>
<feature type="compositionally biased region" description="Polar residues" evidence="2">
    <location>
        <begin position="163"/>
        <end position="180"/>
    </location>
</feature>
<evidence type="ECO:0000313" key="5">
    <source>
        <dbReference type="Proteomes" id="UP000001519"/>
    </source>
</evidence>
<evidence type="ECO:0000256" key="2">
    <source>
        <dbReference type="SAM" id="MobiDB-lite"/>
    </source>
</evidence>
<dbReference type="STRING" id="9593.ENSGGOP00000043238"/>
<dbReference type="GeneTree" id="ENSGT00390000007249"/>
<evidence type="ECO:0000313" key="4">
    <source>
        <dbReference type="Ensembl" id="ENSGGOP00000043238.1"/>
    </source>
</evidence>
<dbReference type="EMBL" id="CABD030015557">
    <property type="status" value="NOT_ANNOTATED_CDS"/>
    <property type="molecule type" value="Genomic_DNA"/>
</dbReference>
<sequence>MSGAGVAAGTRPPSSPTPGSRRRRPSVGVQSLSPQLRQSDPQKRNLDLEKSLQFLQQQHSEMLAKLHEEIEHLKRENQDLHYKLIMNHRRKPSCFPDGPSGNHPSRASAPLGARWVCINGVWVEPGGPSPARVKEGSSRTHRPGGKRGRLAGGSADTVRSPADSLSTSSFQSVKSISNSGKARPQPGSFNKQDSKADVPQKADLEEEPLLHNSKLDKVPGVQGQASCSTSSPSWKGARGPRRPRRKLAFPGTKKPRISPRSPPRASPRNGKSHRHGDSGAALQPGPQGGSGEGRVAAQKQSSLRPLCAPVRAMQAALPTHSTPGDAHGDSPSTRPQPASEPTCGGACHPARTEADPEEQLCREAEEAAGNAETPPASLSALSHPHLVSARPTNLQLETGSL</sequence>
<proteinExistence type="predicted"/>
<feature type="compositionally biased region" description="Basic residues" evidence="2">
    <location>
        <begin position="139"/>
        <end position="149"/>
    </location>
</feature>
<feature type="compositionally biased region" description="Basic and acidic residues" evidence="2">
    <location>
        <begin position="350"/>
        <end position="365"/>
    </location>
</feature>
<dbReference type="PANTHER" id="PTHR14882">
    <property type="entry name" value="COILED-COIL DOMAIN-CONTAINING 74A"/>
    <property type="match status" value="1"/>
</dbReference>
<reference evidence="4 5" key="2">
    <citation type="journal article" date="2012" name="Nature">
        <title>Insights into hominid evolution from the gorilla genome sequence.</title>
        <authorList>
            <person name="Scally A."/>
            <person name="Dutheil J.Y."/>
            <person name="Hillier L.W."/>
            <person name="Jordan G.E."/>
            <person name="Goodhead I."/>
            <person name="Herrero J."/>
            <person name="Hobolth A."/>
            <person name="Lappalainen T."/>
            <person name="Mailund T."/>
            <person name="Marques-Bonet T."/>
            <person name="McCarthy S."/>
            <person name="Montgomery S.H."/>
            <person name="Schwalie P.C."/>
            <person name="Tang Y.A."/>
            <person name="Ward M.C."/>
            <person name="Xue Y."/>
            <person name="Yngvadottir B."/>
            <person name="Alkan C."/>
            <person name="Andersen L.N."/>
            <person name="Ayub Q."/>
            <person name="Ball E.V."/>
            <person name="Beal K."/>
            <person name="Bradley B.J."/>
            <person name="Chen Y."/>
            <person name="Clee C.M."/>
            <person name="Fitzgerald S."/>
            <person name="Graves T.A."/>
            <person name="Gu Y."/>
            <person name="Heath P."/>
            <person name="Heger A."/>
            <person name="Karakoc E."/>
            <person name="Kolb-Kokocinski A."/>
            <person name="Laird G.K."/>
            <person name="Lunter G."/>
            <person name="Meader S."/>
            <person name="Mort M."/>
            <person name="Mullikin J.C."/>
            <person name="Munch K."/>
            <person name="O'Connor T.D."/>
            <person name="Phillips A.D."/>
            <person name="Prado-Martinez J."/>
            <person name="Rogers A.S."/>
            <person name="Sajjadian S."/>
            <person name="Schmidt D."/>
            <person name="Shaw K."/>
            <person name="Simpson J.T."/>
            <person name="Stenson P.D."/>
            <person name="Turner D.J."/>
            <person name="Vigilant L."/>
            <person name="Vilella A.J."/>
            <person name="Whitener W."/>
            <person name="Zhu B."/>
            <person name="Cooper D.N."/>
            <person name="de Jong P."/>
            <person name="Dermitzakis E.T."/>
            <person name="Eichler E.E."/>
            <person name="Flicek P."/>
            <person name="Goldman N."/>
            <person name="Mundy N.I."/>
            <person name="Ning Z."/>
            <person name="Odom D.T."/>
            <person name="Ponting C.P."/>
            <person name="Quail M.A."/>
            <person name="Ryder O.A."/>
            <person name="Searle S.M."/>
            <person name="Warren W.C."/>
            <person name="Wilson R.K."/>
            <person name="Schierup M.H."/>
            <person name="Rogers J."/>
            <person name="Tyler-Smith C."/>
            <person name="Durbin R."/>
        </authorList>
    </citation>
    <scope>NUCLEOTIDE SEQUENCE [LARGE SCALE GENOMIC DNA]</scope>
</reference>
<dbReference type="PANTHER" id="PTHR14882:SF6">
    <property type="entry name" value="CCDC92_74 N-TERMINAL DOMAIN-CONTAINING PROTEIN"/>
    <property type="match status" value="1"/>
</dbReference>
<feature type="compositionally biased region" description="Polar residues" evidence="2">
    <location>
        <begin position="390"/>
        <end position="401"/>
    </location>
</feature>
<feature type="domain" description="CCDC92/74 N-terminal" evidence="3">
    <location>
        <begin position="46"/>
        <end position="90"/>
    </location>
</feature>
<dbReference type="Ensembl" id="ENSGGOT00000050240.1">
    <property type="protein sequence ID" value="ENSGGOP00000043238.1"/>
    <property type="gene ID" value="ENSGGOG00000013262.3"/>
</dbReference>
<evidence type="ECO:0000259" key="3">
    <source>
        <dbReference type="Pfam" id="PF14916"/>
    </source>
</evidence>
<feature type="compositionally biased region" description="Basic and acidic residues" evidence="2">
    <location>
        <begin position="192"/>
        <end position="203"/>
    </location>
</feature>
<feature type="compositionally biased region" description="Polar residues" evidence="2">
    <location>
        <begin position="223"/>
        <end position="233"/>
    </location>
</feature>
<organism evidence="4 5">
    <name type="scientific">Gorilla gorilla gorilla</name>
    <name type="common">Western lowland gorilla</name>
    <dbReference type="NCBI Taxonomy" id="9595"/>
    <lineage>
        <taxon>Eukaryota</taxon>
        <taxon>Metazoa</taxon>
        <taxon>Chordata</taxon>
        <taxon>Craniata</taxon>
        <taxon>Vertebrata</taxon>
        <taxon>Euteleostomi</taxon>
        <taxon>Mammalia</taxon>
        <taxon>Eutheria</taxon>
        <taxon>Euarchontoglires</taxon>
        <taxon>Primates</taxon>
        <taxon>Haplorrhini</taxon>
        <taxon>Catarrhini</taxon>
        <taxon>Hominidae</taxon>
        <taxon>Gorilla</taxon>
    </lineage>
</organism>
<dbReference type="InterPro" id="IPR039496">
    <property type="entry name" value="CCDC92/74_N"/>
</dbReference>
<reference evidence="4" key="4">
    <citation type="submission" date="2025-09" db="UniProtKB">
        <authorList>
            <consortium name="Ensembl"/>
        </authorList>
    </citation>
    <scope>IDENTIFICATION</scope>
</reference>
<feature type="region of interest" description="Disordered" evidence="2">
    <location>
        <begin position="126"/>
        <end position="401"/>
    </location>
</feature>
<feature type="compositionally biased region" description="Basic residues" evidence="2">
    <location>
        <begin position="238"/>
        <end position="257"/>
    </location>
</feature>
<reference evidence="4" key="3">
    <citation type="submission" date="2025-08" db="UniProtKB">
        <authorList>
            <consortium name="Ensembl"/>
        </authorList>
    </citation>
    <scope>IDENTIFICATION</scope>
</reference>
<keyword evidence="1" id="KW-0175">Coiled coil</keyword>
<dbReference type="AlphaFoldDB" id="A0A2I2Z7M2"/>
<dbReference type="EMBL" id="CABD030015558">
    <property type="status" value="NOT_ANNOTATED_CDS"/>
    <property type="molecule type" value="Genomic_DNA"/>
</dbReference>
<keyword evidence="5" id="KW-1185">Reference proteome</keyword>